<dbReference type="Pfam" id="PF00884">
    <property type="entry name" value="Sulfatase"/>
    <property type="match status" value="1"/>
</dbReference>
<dbReference type="PANTHER" id="PTHR43108:SF8">
    <property type="entry name" value="SD21168P"/>
    <property type="match status" value="1"/>
</dbReference>
<keyword evidence="5" id="KW-0677">Repeat</keyword>
<name>A0A365NGF8_GIBIN</name>
<dbReference type="CDD" id="cd20335">
    <property type="entry name" value="BRcat_RBR"/>
    <property type="match status" value="1"/>
</dbReference>
<evidence type="ECO:0000256" key="7">
    <source>
        <dbReference type="ARBA" id="ARBA00022786"/>
    </source>
</evidence>
<dbReference type="PROSITE" id="PS00523">
    <property type="entry name" value="SULFATASE_1"/>
    <property type="match status" value="1"/>
</dbReference>
<dbReference type="AlphaFoldDB" id="A0A365NGF8"/>
<comment type="caution">
    <text evidence="13">The sequence shown here is derived from an EMBL/GenBank/DDBJ whole genome shotgun (WGS) entry which is preliminary data.</text>
</comment>
<dbReference type="InterPro" id="IPR000917">
    <property type="entry name" value="Sulfatase_N"/>
</dbReference>
<feature type="region of interest" description="Disordered" evidence="11">
    <location>
        <begin position="31"/>
        <end position="65"/>
    </location>
</feature>
<proteinExistence type="inferred from homology"/>
<evidence type="ECO:0000256" key="10">
    <source>
        <dbReference type="ARBA" id="ARBA00023180"/>
    </source>
</evidence>
<evidence type="ECO:0000256" key="3">
    <source>
        <dbReference type="ARBA" id="ARBA00022723"/>
    </source>
</evidence>
<sequence>MDEPDDHAIALSIAQAVEADAELIAALIREDEQARRDHEFAIQLEEDSDATPETDDEVDPGGLDDEAYHTLHAFNVAVQPTANTEVEMELCDEGDHDDMSFDEGDETECGRNPEDDFEGDADNQSDCTASQEDVSYMDEDETQAKDIQIDGTQTEDAEGSKEERDADEHPETADHFPKDEVYEAPCSHGMCQPCLIRSIQTAMNDESLFPPKCCGQAIPANATNVFITGELLAEFEDKREEFATAKRTYCSDRTCSAFIPTRFIESGIARCTRCEKKTCLNCLSEAHEGTCTDDPESQRVIRLAEEKGWQRCEQCKNMVELDHGCFHISCRCGYQFCYHCGKRWKTCDCPQWDEEQLMARAAAANAAAQAPAAVRQAQPVQRVRCDHGDYVRFNRERREEQCDDCMEMMWHFILCSSSLLAQNTNALSKYGPEDQAVLKPNNDAVSRKPKTTLDGKKNIVFILTDDQDSVLDSVSYMPKLKEHIIDKGTSFVNHFTTTAICCPSRVALWTGKQPHNTNVTDVNPPYGGFPKFVSQGLNDNYLPVWLKEAGYNTYYTGKLFNAHTIHNYNSPYPAGWTGTNFLLDPGTYDYLNPIYQHNQEPPVQHKGVHTSDLISKYAHELLKEAIGSENPFFVAIAPVAPHSNVNLRRQPGNPSAPLMTIPIPLERHSHLFEGAKVPRTENFNPDSPSGVSWIHKLAQLNESAVSYLDDFYRARLQALQGVDEIVEQVTKQLEDAGILDETYIIYSSDNGYHLGQHRLPPGKECGFDEDIRVPLFIRGPGVSSGSVENAVTTHIDLAPTILRLASAELRTDFDGTPIPVLPTQENKRHEHVAVEYWGGAIAEGEIGGFDGKGQIFAQNNTYKGVRIVHEDYSLYYSAWCNNEHELYDIKTDPGQLNNLFPHDDTKASTALLGTITGEVLNRLDALMLVLKSCKGNTCIEPWKILHPEGGVASLKDALQAKFNAFYKEQVKVRFDRCEYGYLIDAEGPQVGYEYREGLEWHHWT</sequence>
<dbReference type="InterPro" id="IPR017850">
    <property type="entry name" value="Alkaline_phosphatase_core_sf"/>
</dbReference>
<evidence type="ECO:0000313" key="13">
    <source>
        <dbReference type="EMBL" id="RBA19897.1"/>
    </source>
</evidence>
<dbReference type="SUPFAM" id="SSF57850">
    <property type="entry name" value="RING/U-box"/>
    <property type="match status" value="1"/>
</dbReference>
<reference evidence="13 14" key="1">
    <citation type="submission" date="2017-12" db="EMBL/GenBank/DDBJ databases">
        <title>Genome sequence of the mycotoxigenic crop pathogen Fusarium proliferatum, strain ITEM 2341 from Date Palm.</title>
        <authorList>
            <person name="Almiman B.F."/>
            <person name="Shittu T.A."/>
            <person name="Muthumeenakshi S."/>
            <person name="Baroncelli R."/>
            <person name="Sreenivasaprasada S."/>
        </authorList>
    </citation>
    <scope>NUCLEOTIDE SEQUENCE [LARGE SCALE GENOMIC DNA]</scope>
    <source>
        <strain evidence="13 14">ITEM 2341</strain>
    </source>
</reference>
<feature type="compositionally biased region" description="Acidic residues" evidence="11">
    <location>
        <begin position="44"/>
        <end position="65"/>
    </location>
</feature>
<dbReference type="GO" id="GO:0005539">
    <property type="term" value="F:glycosaminoglycan binding"/>
    <property type="evidence" value="ECO:0007669"/>
    <property type="project" value="TreeGrafter"/>
</dbReference>
<dbReference type="InterPro" id="IPR002867">
    <property type="entry name" value="IBR_dom"/>
</dbReference>
<feature type="domain" description="RING-type" evidence="12">
    <location>
        <begin position="162"/>
        <end position="353"/>
    </location>
</feature>
<organism evidence="13 14">
    <name type="scientific">Gibberella intermedia</name>
    <name type="common">Bulb rot disease fungus</name>
    <name type="synonym">Fusarium proliferatum</name>
    <dbReference type="NCBI Taxonomy" id="948311"/>
    <lineage>
        <taxon>Eukaryota</taxon>
        <taxon>Fungi</taxon>
        <taxon>Dikarya</taxon>
        <taxon>Ascomycota</taxon>
        <taxon>Pezizomycotina</taxon>
        <taxon>Sordariomycetes</taxon>
        <taxon>Hypocreomycetidae</taxon>
        <taxon>Hypocreales</taxon>
        <taxon>Nectriaceae</taxon>
        <taxon>Fusarium</taxon>
        <taxon>Fusarium fujikuroi species complex</taxon>
    </lineage>
</organism>
<dbReference type="CDD" id="cd22584">
    <property type="entry name" value="Rcat_RBR_unk"/>
    <property type="match status" value="1"/>
</dbReference>
<dbReference type="Gene3D" id="1.20.120.1750">
    <property type="match status" value="1"/>
</dbReference>
<feature type="compositionally biased region" description="Basic and acidic residues" evidence="11">
    <location>
        <begin position="31"/>
        <end position="40"/>
    </location>
</feature>
<dbReference type="EMBL" id="PKMI01000010">
    <property type="protein sequence ID" value="RBA19897.1"/>
    <property type="molecule type" value="Genomic_DNA"/>
</dbReference>
<evidence type="ECO:0000256" key="4">
    <source>
        <dbReference type="ARBA" id="ARBA00022729"/>
    </source>
</evidence>
<evidence type="ECO:0000256" key="1">
    <source>
        <dbReference type="ARBA" id="ARBA00008779"/>
    </source>
</evidence>
<dbReference type="CDD" id="cd16147">
    <property type="entry name" value="G6S"/>
    <property type="match status" value="1"/>
</dbReference>
<feature type="region of interest" description="Disordered" evidence="11">
    <location>
        <begin position="94"/>
        <end position="178"/>
    </location>
</feature>
<accession>A0A365NGF8</accession>
<dbReference type="PROSITE" id="PS51873">
    <property type="entry name" value="TRIAD"/>
    <property type="match status" value="1"/>
</dbReference>
<feature type="compositionally biased region" description="Acidic residues" evidence="11">
    <location>
        <begin position="94"/>
        <end position="107"/>
    </location>
</feature>
<keyword evidence="2" id="KW-0808">Transferase</keyword>
<keyword evidence="6" id="KW-0863">Zinc-finger</keyword>
<gene>
    <name evidence="13" type="ORF">FPRO05_09197</name>
</gene>
<keyword evidence="7" id="KW-0833">Ubl conjugation pathway</keyword>
<evidence type="ECO:0000259" key="12">
    <source>
        <dbReference type="PROSITE" id="PS51873"/>
    </source>
</evidence>
<dbReference type="GO" id="GO:0008270">
    <property type="term" value="F:zinc ion binding"/>
    <property type="evidence" value="ECO:0007669"/>
    <property type="project" value="UniProtKB-KW"/>
</dbReference>
<keyword evidence="9" id="KW-0862">Zinc</keyword>
<dbReference type="Gene3D" id="3.40.720.10">
    <property type="entry name" value="Alkaline Phosphatase, subunit A"/>
    <property type="match status" value="1"/>
</dbReference>
<evidence type="ECO:0000256" key="6">
    <source>
        <dbReference type="ARBA" id="ARBA00022771"/>
    </source>
</evidence>
<evidence type="ECO:0000256" key="5">
    <source>
        <dbReference type="ARBA" id="ARBA00022737"/>
    </source>
</evidence>
<dbReference type="Pfam" id="PF01485">
    <property type="entry name" value="IBR"/>
    <property type="match status" value="1"/>
</dbReference>
<keyword evidence="4" id="KW-0732">Signal</keyword>
<evidence type="ECO:0000256" key="9">
    <source>
        <dbReference type="ARBA" id="ARBA00022833"/>
    </source>
</evidence>
<keyword evidence="10" id="KW-0325">Glycoprotein</keyword>
<evidence type="ECO:0000313" key="14">
    <source>
        <dbReference type="Proteomes" id="UP000251714"/>
    </source>
</evidence>
<dbReference type="InterPro" id="IPR044066">
    <property type="entry name" value="TRIAD_supradom"/>
</dbReference>
<evidence type="ECO:0000256" key="8">
    <source>
        <dbReference type="ARBA" id="ARBA00022801"/>
    </source>
</evidence>
<keyword evidence="8" id="KW-0378">Hydrolase</keyword>
<dbReference type="PANTHER" id="PTHR43108">
    <property type="entry name" value="N-ACETYLGLUCOSAMINE-6-SULFATASE FAMILY MEMBER"/>
    <property type="match status" value="1"/>
</dbReference>
<comment type="similarity">
    <text evidence="1">Belongs to the sulfatase family.</text>
</comment>
<dbReference type="Proteomes" id="UP000251714">
    <property type="component" value="Unassembled WGS sequence"/>
</dbReference>
<feature type="compositionally biased region" description="Polar residues" evidence="11">
    <location>
        <begin position="124"/>
        <end position="133"/>
    </location>
</feature>
<protein>
    <submittedName>
        <fullName evidence="13">Arylsulfatase</fullName>
    </submittedName>
</protein>
<dbReference type="GO" id="GO:0008449">
    <property type="term" value="F:N-acetylglucosamine-6-sulfatase activity"/>
    <property type="evidence" value="ECO:0007669"/>
    <property type="project" value="TreeGrafter"/>
</dbReference>
<evidence type="ECO:0000256" key="11">
    <source>
        <dbReference type="SAM" id="MobiDB-lite"/>
    </source>
</evidence>
<dbReference type="GO" id="GO:0016740">
    <property type="term" value="F:transferase activity"/>
    <property type="evidence" value="ECO:0007669"/>
    <property type="project" value="UniProtKB-KW"/>
</dbReference>
<feature type="compositionally biased region" description="Basic and acidic residues" evidence="11">
    <location>
        <begin position="158"/>
        <end position="178"/>
    </location>
</feature>
<dbReference type="InterPro" id="IPR024607">
    <property type="entry name" value="Sulfatase_CS"/>
</dbReference>
<keyword evidence="3" id="KW-0479">Metal-binding</keyword>
<dbReference type="FunFam" id="3.40.720.10:FF:000051">
    <property type="entry name" value="Arylsulfatase"/>
    <property type="match status" value="1"/>
</dbReference>
<dbReference type="SUPFAM" id="SSF53649">
    <property type="entry name" value="Alkaline phosphatase-like"/>
    <property type="match status" value="1"/>
</dbReference>
<evidence type="ECO:0000256" key="2">
    <source>
        <dbReference type="ARBA" id="ARBA00022679"/>
    </source>
</evidence>